<dbReference type="PANTHER" id="PTHR33362">
    <property type="entry name" value="SIALIC ACID TRAP TRANSPORTER PERMEASE PROTEIN SIAT-RELATED"/>
    <property type="match status" value="1"/>
</dbReference>
<feature type="transmembrane region" description="Helical" evidence="8">
    <location>
        <begin position="385"/>
        <end position="411"/>
    </location>
</feature>
<feature type="transmembrane region" description="Helical" evidence="8">
    <location>
        <begin position="284"/>
        <end position="305"/>
    </location>
</feature>
<comment type="caution">
    <text evidence="10">The sequence shown here is derived from an EMBL/GenBank/DDBJ whole genome shotgun (WGS) entry which is preliminary data.</text>
</comment>
<gene>
    <name evidence="10" type="ORF">FQV27_11600</name>
</gene>
<dbReference type="OrthoDB" id="9790209at2"/>
<keyword evidence="11" id="KW-1185">Reference proteome</keyword>
<comment type="subcellular location">
    <subcellularLocation>
        <location evidence="1 7">Cell inner membrane</location>
        <topology evidence="1 7">Multi-pass membrane protein</topology>
    </subcellularLocation>
</comment>
<keyword evidence="6 8" id="KW-0472">Membrane</keyword>
<accession>A0A5C6S2Z4</accession>
<dbReference type="RefSeq" id="WP_147098608.1">
    <property type="nucleotide sequence ID" value="NZ_JBHUFH010000012.1"/>
</dbReference>
<feature type="transmembrane region" description="Helical" evidence="8">
    <location>
        <begin position="423"/>
        <end position="447"/>
    </location>
</feature>
<keyword evidence="4 8" id="KW-0812">Transmembrane</keyword>
<dbReference type="EMBL" id="VOPL01000004">
    <property type="protein sequence ID" value="TXB68626.1"/>
    <property type="molecule type" value="Genomic_DNA"/>
</dbReference>
<dbReference type="InterPro" id="IPR010656">
    <property type="entry name" value="DctM"/>
</dbReference>
<feature type="domain" description="TRAP C4-dicarboxylate transport system permease DctM subunit" evidence="9">
    <location>
        <begin position="12"/>
        <end position="442"/>
    </location>
</feature>
<dbReference type="GO" id="GO:0005886">
    <property type="term" value="C:plasma membrane"/>
    <property type="evidence" value="ECO:0007669"/>
    <property type="project" value="UniProtKB-SubCell"/>
</dbReference>
<evidence type="ECO:0000256" key="6">
    <source>
        <dbReference type="ARBA" id="ARBA00023136"/>
    </source>
</evidence>
<reference evidence="10 11" key="1">
    <citation type="submission" date="2019-08" db="EMBL/GenBank/DDBJ databases">
        <authorList>
            <person name="Ye J."/>
        </authorList>
    </citation>
    <scope>NUCLEOTIDE SEQUENCE [LARGE SCALE GENOMIC DNA]</scope>
    <source>
        <strain evidence="10 11">TK008</strain>
    </source>
</reference>
<evidence type="ECO:0000256" key="4">
    <source>
        <dbReference type="ARBA" id="ARBA00022692"/>
    </source>
</evidence>
<evidence type="ECO:0000256" key="1">
    <source>
        <dbReference type="ARBA" id="ARBA00004429"/>
    </source>
</evidence>
<evidence type="ECO:0000313" key="10">
    <source>
        <dbReference type="EMBL" id="TXB68626.1"/>
    </source>
</evidence>
<dbReference type="Pfam" id="PF06808">
    <property type="entry name" value="DctM"/>
    <property type="match status" value="1"/>
</dbReference>
<feature type="transmembrane region" description="Helical" evidence="8">
    <location>
        <begin position="101"/>
        <end position="120"/>
    </location>
</feature>
<proteinExistence type="predicted"/>
<dbReference type="PANTHER" id="PTHR33362:SF5">
    <property type="entry name" value="C4-DICARBOXYLATE TRAP TRANSPORTER LARGE PERMEASE PROTEIN DCTM"/>
    <property type="match status" value="1"/>
</dbReference>
<feature type="transmembrane region" description="Helical" evidence="8">
    <location>
        <begin position="174"/>
        <end position="202"/>
    </location>
</feature>
<evidence type="ECO:0000256" key="8">
    <source>
        <dbReference type="SAM" id="Phobius"/>
    </source>
</evidence>
<keyword evidence="5 8" id="KW-1133">Transmembrane helix</keyword>
<organism evidence="10 11">
    <name type="scientific">Paracoccus aurantiacus</name>
    <dbReference type="NCBI Taxonomy" id="2599412"/>
    <lineage>
        <taxon>Bacteria</taxon>
        <taxon>Pseudomonadati</taxon>
        <taxon>Pseudomonadota</taxon>
        <taxon>Alphaproteobacteria</taxon>
        <taxon>Rhodobacterales</taxon>
        <taxon>Paracoccaceae</taxon>
        <taxon>Paracoccus</taxon>
    </lineage>
</organism>
<evidence type="ECO:0000256" key="3">
    <source>
        <dbReference type="ARBA" id="ARBA00022519"/>
    </source>
</evidence>
<protein>
    <submittedName>
        <fullName evidence="10">TRAP transporter large permease</fullName>
    </submittedName>
</protein>
<feature type="transmembrane region" description="Helical" evidence="8">
    <location>
        <begin position="223"/>
        <end position="241"/>
    </location>
</feature>
<keyword evidence="7" id="KW-0813">Transport</keyword>
<evidence type="ECO:0000256" key="2">
    <source>
        <dbReference type="ARBA" id="ARBA00022475"/>
    </source>
</evidence>
<feature type="transmembrane region" description="Helical" evidence="8">
    <location>
        <begin position="60"/>
        <end position="81"/>
    </location>
</feature>
<keyword evidence="2" id="KW-1003">Cell membrane</keyword>
<dbReference type="AlphaFoldDB" id="A0A5C6S2Z4"/>
<dbReference type="PIRSF" id="PIRSF006066">
    <property type="entry name" value="HI0050"/>
    <property type="match status" value="1"/>
</dbReference>
<comment type="function">
    <text evidence="7">Part of the tripartite ATP-independent periplasmic (TRAP) transport system.</text>
</comment>
<evidence type="ECO:0000256" key="5">
    <source>
        <dbReference type="ARBA" id="ARBA00022989"/>
    </source>
</evidence>
<evidence type="ECO:0000259" key="9">
    <source>
        <dbReference type="Pfam" id="PF06808"/>
    </source>
</evidence>
<dbReference type="Proteomes" id="UP000321562">
    <property type="component" value="Unassembled WGS sequence"/>
</dbReference>
<feature type="transmembrane region" description="Helical" evidence="8">
    <location>
        <begin position="141"/>
        <end position="168"/>
    </location>
</feature>
<feature type="transmembrane region" description="Helical" evidence="8">
    <location>
        <begin position="344"/>
        <end position="365"/>
    </location>
</feature>
<feature type="transmembrane region" description="Helical" evidence="8">
    <location>
        <begin position="30"/>
        <end position="48"/>
    </location>
</feature>
<feature type="transmembrane region" description="Helical" evidence="8">
    <location>
        <begin position="317"/>
        <end position="337"/>
    </location>
</feature>
<evidence type="ECO:0000313" key="11">
    <source>
        <dbReference type="Proteomes" id="UP000321562"/>
    </source>
</evidence>
<dbReference type="GO" id="GO:0022857">
    <property type="term" value="F:transmembrane transporter activity"/>
    <property type="evidence" value="ECO:0007669"/>
    <property type="project" value="UniProtKB-UniRule"/>
</dbReference>
<feature type="transmembrane region" description="Helical" evidence="8">
    <location>
        <begin position="247"/>
        <end position="263"/>
    </location>
</feature>
<keyword evidence="3 7" id="KW-0997">Cell inner membrane</keyword>
<dbReference type="InterPro" id="IPR004681">
    <property type="entry name" value="TRAP_DctM"/>
</dbReference>
<name>A0A5C6S2Z4_9RHOB</name>
<evidence type="ECO:0000256" key="7">
    <source>
        <dbReference type="RuleBase" id="RU369079"/>
    </source>
</evidence>
<sequence>MSDPITLGLVALVLLVALIAIRIPIAYSMILVGAGGIMMLSGPALLLSQLKTLAYGQFSVYDLSIVPMFILMGELATVAGLSQALFRGANAWLGWMRGGTAMAAIAGCAGFGAVCGSSLATASTMGKVALPELRKYRYSGALATGSLAAGGVLGILIPPSVVLIVYAVMVEANIVTMFAAALLPGILAVFLFILTIAIYVAIRPEAGPRGGATSREEFLSASIGLLPVIGIFGLVLGGIYLGFFNPTPAAAIGVLLVALYGLLRGSIRWGSMITALKATARSSGMIYLILLGAELMKIFMSRAGLPQTAAAWIADSGMSPMAVMVVILIALILLGCLMDSLSMILLVIPFFWPMLLELNGGLYQISADGAGFGMSTEDLKIWFGILALIVVELGLITPPVGMNVFIISSLAKDVPMIETFKGVLPFFFAELLRVALLLLFPVITLALPRLLASWPT</sequence>